<dbReference type="RefSeq" id="WP_145362195.1">
    <property type="nucleotide sequence ID" value="NZ_CP036268.1"/>
</dbReference>
<dbReference type="OrthoDB" id="280886at2"/>
<dbReference type="Gene3D" id="1.25.40.10">
    <property type="entry name" value="Tetratricopeptide repeat domain"/>
    <property type="match status" value="1"/>
</dbReference>
<dbReference type="SUPFAM" id="SSF48452">
    <property type="entry name" value="TPR-like"/>
    <property type="match status" value="1"/>
</dbReference>
<evidence type="ECO:0000313" key="2">
    <source>
        <dbReference type="Proteomes" id="UP000317318"/>
    </source>
</evidence>
<dbReference type="Pfam" id="PF14559">
    <property type="entry name" value="TPR_19"/>
    <property type="match status" value="1"/>
</dbReference>
<dbReference type="AlphaFoldDB" id="A0A517QW99"/>
<evidence type="ECO:0000313" key="1">
    <source>
        <dbReference type="EMBL" id="QDT35942.1"/>
    </source>
</evidence>
<sequence length="101" mass="11075">MSRRVQLEQMIAEDPTDPFAKYAYAKECESEGDLPAALAGFDRVIKEHPDYVPAYFQKGQALAGDGEVDDAAEILRAGIEVARRTGDAHALGEMTEFLESL</sequence>
<proteinExistence type="predicted"/>
<reference evidence="1 2" key="1">
    <citation type="submission" date="2019-02" db="EMBL/GenBank/DDBJ databases">
        <title>Deep-cultivation of Planctomycetes and their phenomic and genomic characterization uncovers novel biology.</title>
        <authorList>
            <person name="Wiegand S."/>
            <person name="Jogler M."/>
            <person name="Boedeker C."/>
            <person name="Pinto D."/>
            <person name="Vollmers J."/>
            <person name="Rivas-Marin E."/>
            <person name="Kohn T."/>
            <person name="Peeters S.H."/>
            <person name="Heuer A."/>
            <person name="Rast P."/>
            <person name="Oberbeckmann S."/>
            <person name="Bunk B."/>
            <person name="Jeske O."/>
            <person name="Meyerdierks A."/>
            <person name="Storesund J.E."/>
            <person name="Kallscheuer N."/>
            <person name="Luecker S."/>
            <person name="Lage O.M."/>
            <person name="Pohl T."/>
            <person name="Merkel B.J."/>
            <person name="Hornburger P."/>
            <person name="Mueller R.-W."/>
            <person name="Bruemmer F."/>
            <person name="Labrenz M."/>
            <person name="Spormann A.M."/>
            <person name="Op den Camp H."/>
            <person name="Overmann J."/>
            <person name="Amann R."/>
            <person name="Jetten M.S.M."/>
            <person name="Mascher T."/>
            <person name="Medema M.H."/>
            <person name="Devos D.P."/>
            <person name="Kaster A.-K."/>
            <person name="Ovreas L."/>
            <person name="Rohde M."/>
            <person name="Galperin M.Y."/>
            <person name="Jogler C."/>
        </authorList>
    </citation>
    <scope>NUCLEOTIDE SEQUENCE [LARGE SCALE GENOMIC DNA]</scope>
    <source>
        <strain evidence="1 2">Pan189</strain>
    </source>
</reference>
<gene>
    <name evidence="1" type="ORF">Pan189_02950</name>
</gene>
<accession>A0A517QW99</accession>
<dbReference type="EMBL" id="CP036268">
    <property type="protein sequence ID" value="QDT35942.1"/>
    <property type="molecule type" value="Genomic_DNA"/>
</dbReference>
<dbReference type="KEGG" id="svp:Pan189_02950"/>
<dbReference type="Proteomes" id="UP000317318">
    <property type="component" value="Chromosome"/>
</dbReference>
<organism evidence="1 2">
    <name type="scientific">Stratiformator vulcanicus</name>
    <dbReference type="NCBI Taxonomy" id="2527980"/>
    <lineage>
        <taxon>Bacteria</taxon>
        <taxon>Pseudomonadati</taxon>
        <taxon>Planctomycetota</taxon>
        <taxon>Planctomycetia</taxon>
        <taxon>Planctomycetales</taxon>
        <taxon>Planctomycetaceae</taxon>
        <taxon>Stratiformator</taxon>
    </lineage>
</organism>
<protein>
    <submittedName>
        <fullName evidence="1">Uncharacterized protein</fullName>
    </submittedName>
</protein>
<keyword evidence="2" id="KW-1185">Reference proteome</keyword>
<name>A0A517QW99_9PLAN</name>
<dbReference type="InterPro" id="IPR011990">
    <property type="entry name" value="TPR-like_helical_dom_sf"/>
</dbReference>